<feature type="region of interest" description="Disordered" evidence="1">
    <location>
        <begin position="1"/>
        <end position="29"/>
    </location>
</feature>
<keyword evidence="3" id="KW-1185">Reference proteome</keyword>
<dbReference type="Gene3D" id="6.10.250.2670">
    <property type="match status" value="1"/>
</dbReference>
<organism evidence="2 3">
    <name type="scientific">Paralvinella palmiformis</name>
    <dbReference type="NCBI Taxonomy" id="53620"/>
    <lineage>
        <taxon>Eukaryota</taxon>
        <taxon>Metazoa</taxon>
        <taxon>Spiralia</taxon>
        <taxon>Lophotrochozoa</taxon>
        <taxon>Annelida</taxon>
        <taxon>Polychaeta</taxon>
        <taxon>Sedentaria</taxon>
        <taxon>Canalipalpata</taxon>
        <taxon>Terebellida</taxon>
        <taxon>Terebelliformia</taxon>
        <taxon>Alvinellidae</taxon>
        <taxon>Paralvinella</taxon>
    </lineage>
</organism>
<evidence type="ECO:0000256" key="1">
    <source>
        <dbReference type="SAM" id="MobiDB-lite"/>
    </source>
</evidence>
<dbReference type="EMBL" id="JAODUP010000048">
    <property type="protein sequence ID" value="KAK2165563.1"/>
    <property type="molecule type" value="Genomic_DNA"/>
</dbReference>
<gene>
    <name evidence="2" type="ORF">LSH36_48g01036</name>
</gene>
<reference evidence="2" key="1">
    <citation type="journal article" date="2023" name="Mol. Biol. Evol.">
        <title>Third-Generation Sequencing Reveals the Adaptive Role of the Epigenome in Three Deep-Sea Polychaetes.</title>
        <authorList>
            <person name="Perez M."/>
            <person name="Aroh O."/>
            <person name="Sun Y."/>
            <person name="Lan Y."/>
            <person name="Juniper S.K."/>
            <person name="Young C.R."/>
            <person name="Angers B."/>
            <person name="Qian P.Y."/>
        </authorList>
    </citation>
    <scope>NUCLEOTIDE SEQUENCE</scope>
    <source>
        <strain evidence="2">P08H-3</strain>
    </source>
</reference>
<proteinExistence type="predicted"/>
<evidence type="ECO:0000313" key="3">
    <source>
        <dbReference type="Proteomes" id="UP001208570"/>
    </source>
</evidence>
<comment type="caution">
    <text evidence="2">The sequence shown here is derived from an EMBL/GenBank/DDBJ whole genome shotgun (WGS) entry which is preliminary data.</text>
</comment>
<feature type="compositionally biased region" description="Polar residues" evidence="1">
    <location>
        <begin position="155"/>
        <end position="199"/>
    </location>
</feature>
<feature type="region of interest" description="Disordered" evidence="1">
    <location>
        <begin position="90"/>
        <end position="235"/>
    </location>
</feature>
<feature type="compositionally biased region" description="Polar residues" evidence="1">
    <location>
        <begin position="218"/>
        <end position="235"/>
    </location>
</feature>
<dbReference type="Proteomes" id="UP001208570">
    <property type="component" value="Unassembled WGS sequence"/>
</dbReference>
<feature type="compositionally biased region" description="Basic and acidic residues" evidence="1">
    <location>
        <begin position="10"/>
        <end position="29"/>
    </location>
</feature>
<evidence type="ECO:0000313" key="2">
    <source>
        <dbReference type="EMBL" id="KAK2165563.1"/>
    </source>
</evidence>
<protein>
    <submittedName>
        <fullName evidence="2">Uncharacterized protein</fullName>
    </submittedName>
</protein>
<sequence length="443" mass="48303">MASPSCNDAQLREKARKERERIAQTGFRSRERLTNVPEFGPIIKEPKANDALHLKIASVLGSYDDKAKAVIQESSFYLGVDDEAATPASPIVTSKGALPRLTPSSLGGKDLLKKKVDLPNGSQRPRNHESKTDFKALIPNNSSSKRHSGGRAGNGKSTHAASHNSKTISSPGAKNCQQNQRCTPPMRGSNSKTNASVSSDFHKQRTPTSSEYPIKQHCTPQNQKLPSPSQLSNVNQKNFPSALVDNHNQRTPPVTGLAAVVEHNSQQNQRTTPPNHTAIPLRNSNQKANIGACLDSHSQKMSVLSAGSVTHQCSTQKDKPDCSPRVQQVTKEAQLKQLLTPSPDKSYKKSDGHKSMKFESVYGAARDSLAPVSPACLRILAKLELVQHNLQIMTAEMAGSGSWNGTVLSIVSDQSPALLLVIILLDDPRILNEHHRHRLVFYF</sequence>
<accession>A0AAD9NEE2</accession>
<name>A0AAD9NEE2_9ANNE</name>
<dbReference type="AlphaFoldDB" id="A0AAD9NEE2"/>